<evidence type="ECO:0000256" key="1">
    <source>
        <dbReference type="ARBA" id="ARBA00022801"/>
    </source>
</evidence>
<dbReference type="Gene3D" id="3.40.50.1820">
    <property type="entry name" value="alpha/beta hydrolase"/>
    <property type="match status" value="1"/>
</dbReference>
<protein>
    <recommendedName>
        <fullName evidence="3">AB hydrolase-1 domain-containing protein</fullName>
    </recommendedName>
</protein>
<dbReference type="Proteomes" id="UP000177798">
    <property type="component" value="Chromosome 7"/>
</dbReference>
<evidence type="ECO:0000313" key="4">
    <source>
        <dbReference type="EMBL" id="APA10825.1"/>
    </source>
</evidence>
<comment type="similarity">
    <text evidence="2">Belongs to the AB hydrolase superfamily. Epoxide hydrolase family.</text>
</comment>
<dbReference type="GO" id="GO:0016787">
    <property type="term" value="F:hydrolase activity"/>
    <property type="evidence" value="ECO:0007669"/>
    <property type="project" value="UniProtKB-KW"/>
</dbReference>
<dbReference type="InterPro" id="IPR000639">
    <property type="entry name" value="Epox_hydrolase-like"/>
</dbReference>
<dbReference type="PRINTS" id="PR00412">
    <property type="entry name" value="EPOXHYDRLASE"/>
</dbReference>
<feature type="domain" description="AB hydrolase-1" evidence="3">
    <location>
        <begin position="37"/>
        <end position="146"/>
    </location>
</feature>
<sequence>MSPPLPPLPLPDEITSTYIPTLNLTYHILRAGNPSHPLLLLLHGFPELAFSWRKLMPLLASSGYHVVAPDQRGCGRTTGWDTRAFSSVDLNSTTLVRLVRDAVILVNALGYKDVKCVLGHDFGAVVASWCALIRPDVFKSVVIMSHPFKGTPILPTNTSTTNPTPASPTQDIHEALAHLPSPRKHYKWYYSTPTAATEMDNPKSELLPFLRGYFYLKSGHWTTNTPHPLTSWTASELQYLPPYYIMPLHSSMREVILQSMQNESSSLVQQSMNKWLTNEELSVYVDEYSRTGFQGMLNWYRVITDPYWMKDTELFAGRKIDVPLLFISGEKDWGMFQEPGVLEKMEDVCLKFRGVKVLEGAGHWVQQERAEEVAGIMERFLRGVTWEGVAY</sequence>
<dbReference type="EMBL" id="CP017820">
    <property type="protein sequence ID" value="APA10825.1"/>
    <property type="molecule type" value="Genomic_DNA"/>
</dbReference>
<dbReference type="Pfam" id="PF00561">
    <property type="entry name" value="Abhydrolase_1"/>
    <property type="match status" value="1"/>
</dbReference>
<dbReference type="OrthoDB" id="408373at2759"/>
<dbReference type="PANTHER" id="PTHR43329">
    <property type="entry name" value="EPOXIDE HYDROLASE"/>
    <property type="match status" value="1"/>
</dbReference>
<accession>A0A1D9Q7B8</accession>
<evidence type="ECO:0000259" key="3">
    <source>
        <dbReference type="Pfam" id="PF00561"/>
    </source>
</evidence>
<dbReference type="SUPFAM" id="SSF53474">
    <property type="entry name" value="alpha/beta-Hydrolases"/>
    <property type="match status" value="1"/>
</dbReference>
<dbReference type="AlphaFoldDB" id="A0A1D9Q7B8"/>
<dbReference type="InterPro" id="IPR029058">
    <property type="entry name" value="AB_hydrolase_fold"/>
</dbReference>
<reference evidence="5" key="1">
    <citation type="journal article" date="2017" name="Genome Biol. Evol.">
        <title>The complete genome sequence of the phytopathogenic fungus Sclerotinia sclerotiorum reveals insights into the genome architecture of broad host range pathogens.</title>
        <authorList>
            <person name="Derbyshire M."/>
            <person name="Denton-Giles M."/>
            <person name="Hegedus D."/>
            <person name="Seifbarghy S."/>
            <person name="Rollins J."/>
            <person name="van Kan J."/>
            <person name="Seidl M.F."/>
            <person name="Faino L."/>
            <person name="Mbengue M."/>
            <person name="Navaud O."/>
            <person name="Raffaele S."/>
            <person name="Hammond-Kosack K."/>
            <person name="Heard S."/>
            <person name="Oliver R."/>
        </authorList>
    </citation>
    <scope>NUCLEOTIDE SEQUENCE [LARGE SCALE GENOMIC DNA]</scope>
    <source>
        <strain evidence="5">ATCC 18683 / 1980 / Ss-1</strain>
    </source>
</reference>
<evidence type="ECO:0000313" key="5">
    <source>
        <dbReference type="Proteomes" id="UP000177798"/>
    </source>
</evidence>
<dbReference type="InterPro" id="IPR000073">
    <property type="entry name" value="AB_hydrolase_1"/>
</dbReference>
<name>A0A1D9Q7B8_SCLS1</name>
<keyword evidence="1" id="KW-0378">Hydrolase</keyword>
<dbReference type="VEuPathDB" id="FungiDB:sscle_07g055950"/>
<organism evidence="4 5">
    <name type="scientific">Sclerotinia sclerotiorum (strain ATCC 18683 / 1980 / Ss-1)</name>
    <name type="common">White mold</name>
    <name type="synonym">Whetzelinia sclerotiorum</name>
    <dbReference type="NCBI Taxonomy" id="665079"/>
    <lineage>
        <taxon>Eukaryota</taxon>
        <taxon>Fungi</taxon>
        <taxon>Dikarya</taxon>
        <taxon>Ascomycota</taxon>
        <taxon>Pezizomycotina</taxon>
        <taxon>Leotiomycetes</taxon>
        <taxon>Helotiales</taxon>
        <taxon>Sclerotiniaceae</taxon>
        <taxon>Sclerotinia</taxon>
    </lineage>
</organism>
<gene>
    <name evidence="4" type="ORF">sscle_07g055950</name>
</gene>
<evidence type="ECO:0000256" key="2">
    <source>
        <dbReference type="ARBA" id="ARBA00038334"/>
    </source>
</evidence>
<proteinExistence type="inferred from homology"/>